<evidence type="ECO:0000313" key="6">
    <source>
        <dbReference type="Proteomes" id="UP001500192"/>
    </source>
</evidence>
<accession>A0ABP8VU54</accession>
<feature type="domain" description="Transketolase N-terminal" evidence="4">
    <location>
        <begin position="27"/>
        <end position="274"/>
    </location>
</feature>
<comment type="similarity">
    <text evidence="2">Belongs to the transketolase family.</text>
</comment>
<dbReference type="Proteomes" id="UP001500192">
    <property type="component" value="Unassembled WGS sequence"/>
</dbReference>
<dbReference type="RefSeq" id="WP_346056914.1">
    <property type="nucleotide sequence ID" value="NZ_BAABIB010000172.1"/>
</dbReference>
<evidence type="ECO:0000256" key="2">
    <source>
        <dbReference type="ARBA" id="ARBA00007131"/>
    </source>
</evidence>
<reference evidence="6" key="1">
    <citation type="journal article" date="2019" name="Int. J. Syst. Evol. Microbiol.">
        <title>The Global Catalogue of Microorganisms (GCM) 10K type strain sequencing project: providing services to taxonomists for standard genome sequencing and annotation.</title>
        <authorList>
            <consortium name="The Broad Institute Genomics Platform"/>
            <consortium name="The Broad Institute Genome Sequencing Center for Infectious Disease"/>
            <person name="Wu L."/>
            <person name="Ma J."/>
        </authorList>
    </citation>
    <scope>NUCLEOTIDE SEQUENCE [LARGE SCALE GENOMIC DNA]</scope>
    <source>
        <strain evidence="6">JCM 18054</strain>
    </source>
</reference>
<dbReference type="CDD" id="cd02012">
    <property type="entry name" value="TPP_TK"/>
    <property type="match status" value="1"/>
</dbReference>
<keyword evidence="6" id="KW-1185">Reference proteome</keyword>
<name>A0ABP8VU54_9PSEU</name>
<dbReference type="SUPFAM" id="SSF52518">
    <property type="entry name" value="Thiamin diphosphate-binding fold (THDP-binding)"/>
    <property type="match status" value="1"/>
</dbReference>
<evidence type="ECO:0000313" key="5">
    <source>
        <dbReference type="EMBL" id="GAA4671779.1"/>
    </source>
</evidence>
<keyword evidence="3" id="KW-0786">Thiamine pyrophosphate</keyword>
<dbReference type="EMBL" id="BAABIB010000172">
    <property type="protein sequence ID" value="GAA4671779.1"/>
    <property type="molecule type" value="Genomic_DNA"/>
</dbReference>
<evidence type="ECO:0000259" key="4">
    <source>
        <dbReference type="Pfam" id="PF00456"/>
    </source>
</evidence>
<organism evidence="5 6">
    <name type="scientific">Amycolatopsis dongchuanensis</name>
    <dbReference type="NCBI Taxonomy" id="1070866"/>
    <lineage>
        <taxon>Bacteria</taxon>
        <taxon>Bacillati</taxon>
        <taxon>Actinomycetota</taxon>
        <taxon>Actinomycetes</taxon>
        <taxon>Pseudonocardiales</taxon>
        <taxon>Pseudonocardiaceae</taxon>
        <taxon>Amycolatopsis</taxon>
    </lineage>
</organism>
<evidence type="ECO:0000256" key="3">
    <source>
        <dbReference type="ARBA" id="ARBA00023052"/>
    </source>
</evidence>
<evidence type="ECO:0000256" key="1">
    <source>
        <dbReference type="ARBA" id="ARBA00001964"/>
    </source>
</evidence>
<dbReference type="PANTHER" id="PTHR47514:SF1">
    <property type="entry name" value="TRANSKETOLASE N-TERMINAL SECTION-RELATED"/>
    <property type="match status" value="1"/>
</dbReference>
<dbReference type="Gene3D" id="3.40.50.970">
    <property type="match status" value="1"/>
</dbReference>
<dbReference type="PANTHER" id="PTHR47514">
    <property type="entry name" value="TRANSKETOLASE N-TERMINAL SECTION-RELATED"/>
    <property type="match status" value="1"/>
</dbReference>
<comment type="caution">
    <text evidence="5">The sequence shown here is derived from an EMBL/GenBank/DDBJ whole genome shotgun (WGS) entry which is preliminary data.</text>
</comment>
<comment type="cofactor">
    <cofactor evidence="1">
        <name>thiamine diphosphate</name>
        <dbReference type="ChEBI" id="CHEBI:58937"/>
    </cofactor>
</comment>
<dbReference type="InterPro" id="IPR005474">
    <property type="entry name" value="Transketolase_N"/>
</dbReference>
<dbReference type="Pfam" id="PF00456">
    <property type="entry name" value="Transketolase_N"/>
    <property type="match status" value="1"/>
</dbReference>
<proteinExistence type="inferred from homology"/>
<protein>
    <submittedName>
        <fullName evidence="5">Transketolase</fullName>
    </submittedName>
</protein>
<dbReference type="InterPro" id="IPR029061">
    <property type="entry name" value="THDP-binding"/>
</dbReference>
<sequence length="287" mass="31759">MTVVKHDPQPTLADLIDTISERALFARLETVRLISIAKTGHYASGFSCAEILATLYYGVMRLRRGEPDWPERDRFLFGKGHAAATLYPLLADWGFFDPAELDEYTRLGNAFGDHPDMTRIPGIDFSSGSLGHALSTGTGIALGTRMKGYDSNVFVLLGDGELHEGQIWEAALGAAHHRVSNLIAIVDRNDHSLDGRIDTVTGIEPLEDKWRAFGWQAHRVNGHDVAALLGLLRQVVADTTRTSPVVIIADTVKGKGISYMEAEFGWHLGWLAEQDERNAIDELRRNR</sequence>
<gene>
    <name evidence="5" type="ORF">GCM10023214_78390</name>
</gene>